<protein>
    <recommendedName>
        <fullName evidence="7">GerMN domain-containing protein</fullName>
    </recommendedName>
</protein>
<dbReference type="AlphaFoldDB" id="A0A7K1FFX6"/>
<feature type="domain" description="Lipoprotein LpqB N-terminal" evidence="4">
    <location>
        <begin position="48"/>
        <end position="177"/>
    </location>
</feature>
<keyword evidence="6" id="KW-1185">Reference proteome</keyword>
<name>A0A7K1FFX6_9ACTN</name>
<evidence type="ECO:0000259" key="4">
    <source>
        <dbReference type="Pfam" id="PF25976"/>
    </source>
</evidence>
<keyword evidence="1" id="KW-0732">Signal</keyword>
<evidence type="ECO:0000259" key="3">
    <source>
        <dbReference type="Pfam" id="PF10647"/>
    </source>
</evidence>
<dbReference type="PROSITE" id="PS51257">
    <property type="entry name" value="PROKAR_LIPOPROTEIN"/>
    <property type="match status" value="1"/>
</dbReference>
<dbReference type="InterPro" id="IPR019606">
    <property type="entry name" value="GerMN"/>
</dbReference>
<gene>
    <name evidence="5" type="ORF">GIS00_03295</name>
</gene>
<evidence type="ECO:0000256" key="1">
    <source>
        <dbReference type="SAM" id="SignalP"/>
    </source>
</evidence>
<dbReference type="Proteomes" id="UP000460221">
    <property type="component" value="Unassembled WGS sequence"/>
</dbReference>
<reference evidence="5 6" key="1">
    <citation type="submission" date="2019-11" db="EMBL/GenBank/DDBJ databases">
        <authorList>
            <person name="Jiang L.-Q."/>
        </authorList>
    </citation>
    <scope>NUCLEOTIDE SEQUENCE [LARGE SCALE GENOMIC DNA]</scope>
    <source>
        <strain evidence="5 6">YIM 132087</strain>
    </source>
</reference>
<evidence type="ECO:0008006" key="7">
    <source>
        <dbReference type="Google" id="ProtNLM"/>
    </source>
</evidence>
<organism evidence="5 6">
    <name type="scientific">Nakamurella alba</name>
    <dbReference type="NCBI Taxonomy" id="2665158"/>
    <lineage>
        <taxon>Bacteria</taxon>
        <taxon>Bacillati</taxon>
        <taxon>Actinomycetota</taxon>
        <taxon>Actinomycetes</taxon>
        <taxon>Nakamurellales</taxon>
        <taxon>Nakamurellaceae</taxon>
        <taxon>Nakamurella</taxon>
    </lineage>
</organism>
<feature type="domain" description="GerMN" evidence="2">
    <location>
        <begin position="185"/>
        <end position="295"/>
    </location>
</feature>
<dbReference type="InterPro" id="IPR059026">
    <property type="entry name" value="LpqB_N"/>
</dbReference>
<dbReference type="Pfam" id="PF10646">
    <property type="entry name" value="Germane"/>
    <property type="match status" value="1"/>
</dbReference>
<feature type="chain" id="PRO_5038381391" description="GerMN domain-containing protein" evidence="1">
    <location>
        <begin position="21"/>
        <end position="604"/>
    </location>
</feature>
<proteinExistence type="predicted"/>
<evidence type="ECO:0000313" key="6">
    <source>
        <dbReference type="Proteomes" id="UP000460221"/>
    </source>
</evidence>
<dbReference type="RefSeq" id="WP_154766937.1">
    <property type="nucleotide sequence ID" value="NZ_WLYK01000001.1"/>
</dbReference>
<feature type="signal peptide" evidence="1">
    <location>
        <begin position="1"/>
        <end position="20"/>
    </location>
</feature>
<accession>A0A7K1FFX6</accession>
<evidence type="ECO:0000259" key="2">
    <source>
        <dbReference type="Pfam" id="PF10646"/>
    </source>
</evidence>
<comment type="caution">
    <text evidence="5">The sequence shown here is derived from an EMBL/GenBank/DDBJ whole genome shotgun (WGS) entry which is preliminary data.</text>
</comment>
<dbReference type="SUPFAM" id="SSF63829">
    <property type="entry name" value="Calcium-dependent phosphotriesterase"/>
    <property type="match status" value="1"/>
</dbReference>
<evidence type="ECO:0000313" key="5">
    <source>
        <dbReference type="EMBL" id="MTD12970.1"/>
    </source>
</evidence>
<sequence length="604" mass="62989">MKRRTFLGGALTVFSGLGAAACSTVPGNSTPTIVGTVPSTANAVAVQPPADGAQPDEIVRGFIQSIGSNVPEVSAGTSATTNFTAARQYLTPQADDDWAPNGRTPMMVLRADFRVAPGQETNVYVITGTLIASLDETRSYTVPADDTFSTEVTVARVNGQWRIATPPDVLLITTANFGLNYIQRTLYFLDPTGSVMVPDPRYIPVAGSAVYRAARVLSLLLAGPGPALQGVVRNELEGAELRRNFVPEQGALPQVDLTNVKTLETGDRKALAAQIAYSLSADAATVPVLINGELLEPGVDSYSRRGLGSYDPDSTPGSGTINSEPYCIRSGRVESLLTRKPLDGPAGNGVLEVLYASLSTVTGTLAVVTGTLDKLDQQQLRLGDPLSPVTVLEAEKMTPPVFSRTGDEVWVAQTTPGSNKQEIYAVSVPTGSGAGAGRTRISTPDLDGKGTVTAIALSPDRVRVALVIDGRLFLGAVQNSIGDAGAGTTTTVVNAVEIRPGISQVNTLAFRSSVELLVSISESTSTGSIVRVPLDGSEQAAVTSSGLVQDVDTIAVSGDDVYVSSNTLQRIVVLEGTLDAGTWEQPVNSGGFPITGGEQPFFPN</sequence>
<dbReference type="InterPro" id="IPR018910">
    <property type="entry name" value="LpqB_C"/>
</dbReference>
<dbReference type="Pfam" id="PF10647">
    <property type="entry name" value="Gmad1"/>
    <property type="match status" value="1"/>
</dbReference>
<feature type="domain" description="Lipoprotein LpqB C-terminal" evidence="3">
    <location>
        <begin position="340"/>
        <end position="566"/>
    </location>
</feature>
<dbReference type="Pfam" id="PF25976">
    <property type="entry name" value="LpqB_N"/>
    <property type="match status" value="1"/>
</dbReference>
<dbReference type="EMBL" id="WLYK01000001">
    <property type="protein sequence ID" value="MTD12970.1"/>
    <property type="molecule type" value="Genomic_DNA"/>
</dbReference>